<dbReference type="Pfam" id="PF02575">
    <property type="entry name" value="YbaB_DNA_bd"/>
    <property type="match status" value="1"/>
</dbReference>
<evidence type="ECO:0000313" key="3">
    <source>
        <dbReference type="EMBL" id="NIZ70081.1"/>
    </source>
</evidence>
<dbReference type="GO" id="GO:0043590">
    <property type="term" value="C:bacterial nucleoid"/>
    <property type="evidence" value="ECO:0007669"/>
    <property type="project" value="UniProtKB-UniRule"/>
</dbReference>
<organism evidence="3 4">
    <name type="scientific">Entomospira culicis</name>
    <dbReference type="NCBI Taxonomy" id="2719989"/>
    <lineage>
        <taxon>Bacteria</taxon>
        <taxon>Pseudomonadati</taxon>
        <taxon>Spirochaetota</taxon>
        <taxon>Spirochaetia</taxon>
        <taxon>Spirochaetales</taxon>
        <taxon>Spirochaetaceae</taxon>
        <taxon>Entomospira</taxon>
    </lineage>
</organism>
<dbReference type="AlphaFoldDB" id="A0A968GHS7"/>
<keyword evidence="1 2" id="KW-0238">DNA-binding</keyword>
<keyword evidence="2" id="KW-0963">Cytoplasm</keyword>
<dbReference type="EMBL" id="JAATLM010000001">
    <property type="protein sequence ID" value="NIZ70081.1"/>
    <property type="molecule type" value="Genomic_DNA"/>
</dbReference>
<name>A0A968GHS7_9SPIO</name>
<comment type="subunit">
    <text evidence="2">Homodimer.</text>
</comment>
<dbReference type="GO" id="GO:0005829">
    <property type="term" value="C:cytosol"/>
    <property type="evidence" value="ECO:0007669"/>
    <property type="project" value="TreeGrafter"/>
</dbReference>
<dbReference type="GO" id="GO:0003677">
    <property type="term" value="F:DNA binding"/>
    <property type="evidence" value="ECO:0007669"/>
    <property type="project" value="UniProtKB-UniRule"/>
</dbReference>
<dbReference type="PANTHER" id="PTHR33449">
    <property type="entry name" value="NUCLEOID-ASSOCIATED PROTEIN YBAB"/>
    <property type="match status" value="1"/>
</dbReference>
<gene>
    <name evidence="3" type="ORF">HCT48_07660</name>
</gene>
<dbReference type="HAMAP" id="MF_00274">
    <property type="entry name" value="DNA_YbaB_EbfC"/>
    <property type="match status" value="1"/>
</dbReference>
<reference evidence="3" key="1">
    <citation type="submission" date="2020-03" db="EMBL/GenBank/DDBJ databases">
        <title>Spirochaetal bacteria isolated from arthropods constitute a novel genus Entomospira genus novum within the order Spirochaetales.</title>
        <authorList>
            <person name="Grana-Miraglia L."/>
            <person name="Sikutova S."/>
            <person name="Fingerle V."/>
            <person name="Sing A."/>
            <person name="Castillo-Ramirez S."/>
            <person name="Margos G."/>
            <person name="Rudolf I."/>
        </authorList>
    </citation>
    <scope>NUCLEOTIDE SEQUENCE</scope>
    <source>
        <strain evidence="3">BR149</strain>
    </source>
</reference>
<proteinExistence type="inferred from homology"/>
<dbReference type="InterPro" id="IPR004401">
    <property type="entry name" value="YbaB/EbfC"/>
</dbReference>
<evidence type="ECO:0000256" key="1">
    <source>
        <dbReference type="ARBA" id="ARBA00023125"/>
    </source>
</evidence>
<sequence length="103" mass="11570">MNINPLTFMSQFGKMKDEAKRMEEKLQQLRINGSAASLVQVTINGKFDLIDIKIDPIAVDERDIPMLETLIKSAFVDASNKAKETIAQELQSTDLAQLQSIFK</sequence>
<comment type="function">
    <text evidence="2">Binds to DNA and alters its conformation. May be involved in regulation of gene expression, nucleoid organization and DNA protection.</text>
</comment>
<dbReference type="PANTHER" id="PTHR33449:SF1">
    <property type="entry name" value="NUCLEOID-ASSOCIATED PROTEIN YBAB"/>
    <property type="match status" value="1"/>
</dbReference>
<dbReference type="SUPFAM" id="SSF82607">
    <property type="entry name" value="YbaB-like"/>
    <property type="match status" value="1"/>
</dbReference>
<comment type="subcellular location">
    <subcellularLocation>
        <location evidence="2">Cytoplasm</location>
        <location evidence="2">Nucleoid</location>
    </subcellularLocation>
</comment>
<comment type="similarity">
    <text evidence="2">Belongs to the YbaB/EbfC family.</text>
</comment>
<evidence type="ECO:0000313" key="4">
    <source>
        <dbReference type="Proteomes" id="UP000778951"/>
    </source>
</evidence>
<dbReference type="NCBIfam" id="TIGR00103">
    <property type="entry name" value="DNA_YbaB_EbfC"/>
    <property type="match status" value="1"/>
</dbReference>
<evidence type="ECO:0000256" key="2">
    <source>
        <dbReference type="HAMAP-Rule" id="MF_00274"/>
    </source>
</evidence>
<comment type="caution">
    <text evidence="3">The sequence shown here is derived from an EMBL/GenBank/DDBJ whole genome shotgun (WGS) entry which is preliminary data.</text>
</comment>
<dbReference type="RefSeq" id="WP_167696180.1">
    <property type="nucleotide sequence ID" value="NZ_CP118181.1"/>
</dbReference>
<accession>A0A968GHS7</accession>
<keyword evidence="4" id="KW-1185">Reference proteome</keyword>
<protein>
    <recommendedName>
        <fullName evidence="2">Nucleoid-associated protein HCT48_07660</fullName>
    </recommendedName>
</protein>
<dbReference type="Gene3D" id="3.30.1310.10">
    <property type="entry name" value="Nucleoid-associated protein YbaB-like domain"/>
    <property type="match status" value="1"/>
</dbReference>
<dbReference type="PIRSF" id="PIRSF004555">
    <property type="entry name" value="UCP004555"/>
    <property type="match status" value="1"/>
</dbReference>
<dbReference type="InterPro" id="IPR036894">
    <property type="entry name" value="YbaB-like_sf"/>
</dbReference>
<dbReference type="Proteomes" id="UP000778951">
    <property type="component" value="Unassembled WGS sequence"/>
</dbReference>